<dbReference type="EMBL" id="SUMB01000010">
    <property type="protein sequence ID" value="TJZ45994.1"/>
    <property type="molecule type" value="Genomic_DNA"/>
</dbReference>
<dbReference type="InterPro" id="IPR036705">
    <property type="entry name" value="Ribosyl_crysJ1_sf"/>
</dbReference>
<feature type="binding site" evidence="1">
    <location>
        <position position="84"/>
    </location>
    <ligand>
        <name>Mg(2+)</name>
        <dbReference type="ChEBI" id="CHEBI:18420"/>
        <label>1</label>
    </ligand>
</feature>
<keyword evidence="1" id="KW-0460">Magnesium</keyword>
<dbReference type="InterPro" id="IPR005502">
    <property type="entry name" value="Ribosyl_crysJ1"/>
</dbReference>
<protein>
    <submittedName>
        <fullName evidence="2">ADP-ribosylglycohydrolase family protein</fullName>
    </submittedName>
</protein>
<keyword evidence="3" id="KW-1185">Reference proteome</keyword>
<feature type="binding site" evidence="1">
    <location>
        <position position="86"/>
    </location>
    <ligand>
        <name>Mg(2+)</name>
        <dbReference type="ChEBI" id="CHEBI:18420"/>
        <label>1</label>
    </ligand>
</feature>
<dbReference type="Pfam" id="PF03747">
    <property type="entry name" value="ADP_ribosyl_GH"/>
    <property type="match status" value="1"/>
</dbReference>
<dbReference type="InterPro" id="IPR050792">
    <property type="entry name" value="ADP-ribosylglycohydrolase"/>
</dbReference>
<comment type="cofactor">
    <cofactor evidence="1">
        <name>Mg(2+)</name>
        <dbReference type="ChEBI" id="CHEBI:18420"/>
    </cofactor>
    <text evidence="1">Binds 2 magnesium ions per subunit.</text>
</comment>
<accession>A0A4U0N8C8</accession>
<dbReference type="AlphaFoldDB" id="A0A4U0N8C8"/>
<evidence type="ECO:0000256" key="1">
    <source>
        <dbReference type="PIRSR" id="PIRSR605502-1"/>
    </source>
</evidence>
<organism evidence="2 3">
    <name type="scientific">Streptomyces piniterrae</name>
    <dbReference type="NCBI Taxonomy" id="2571125"/>
    <lineage>
        <taxon>Bacteria</taxon>
        <taxon>Bacillati</taxon>
        <taxon>Actinomycetota</taxon>
        <taxon>Actinomycetes</taxon>
        <taxon>Kitasatosporales</taxon>
        <taxon>Streptomycetaceae</taxon>
        <taxon>Streptomyces</taxon>
    </lineage>
</organism>
<gene>
    <name evidence="2" type="ORF">FCH28_26020</name>
</gene>
<dbReference type="GO" id="GO:0046872">
    <property type="term" value="F:metal ion binding"/>
    <property type="evidence" value="ECO:0007669"/>
    <property type="project" value="UniProtKB-KW"/>
</dbReference>
<dbReference type="PANTHER" id="PTHR16222:SF12">
    <property type="entry name" value="ADP-RIBOSYLGLYCOHYDROLASE-RELATED"/>
    <property type="match status" value="1"/>
</dbReference>
<feature type="binding site" evidence="1">
    <location>
        <position position="291"/>
    </location>
    <ligand>
        <name>Mg(2+)</name>
        <dbReference type="ChEBI" id="CHEBI:18420"/>
        <label>1</label>
    </ligand>
</feature>
<sequence>MSGSSGWVTSLLARCSPAQTGRILPWQDPRMDDRARAAAYASLEGLAFGDAFGERFFRLFRPEAEARQLIAERRTPPDPHWHWTDDTAMALALLRVLRKHGEVELQPLAREFAETYKADPGRGYGSGMHALLPRVAASPDEWAELASALFGGEGSLGNGAAMRVAPLGAWFHDDLDRVVEQAARSARVTHAHPEGIAGAVAVAVAAALSARGRAPELTAVAARTPDGPVREGLLRAAGLPPETTPEQAAEILGNGRRIRADDTVPFALWCAARHPGDLESALWTTAAGLGDVDTTCAIAGGVVGARTGVEALPADWALRRESLPVWIGEL</sequence>
<dbReference type="Gene3D" id="1.10.4080.10">
    <property type="entry name" value="ADP-ribosylation/Crystallin J1"/>
    <property type="match status" value="1"/>
</dbReference>
<keyword evidence="2" id="KW-0378">Hydrolase</keyword>
<dbReference type="SUPFAM" id="SSF101478">
    <property type="entry name" value="ADP-ribosylglycohydrolase"/>
    <property type="match status" value="1"/>
</dbReference>
<feature type="binding site" evidence="1">
    <location>
        <position position="293"/>
    </location>
    <ligand>
        <name>Mg(2+)</name>
        <dbReference type="ChEBI" id="CHEBI:18420"/>
        <label>1</label>
    </ligand>
</feature>
<evidence type="ECO:0000313" key="3">
    <source>
        <dbReference type="Proteomes" id="UP000308697"/>
    </source>
</evidence>
<evidence type="ECO:0000313" key="2">
    <source>
        <dbReference type="EMBL" id="TJZ45994.1"/>
    </source>
</evidence>
<keyword evidence="1" id="KW-0479">Metal-binding</keyword>
<feature type="binding site" evidence="1">
    <location>
        <position position="294"/>
    </location>
    <ligand>
        <name>Mg(2+)</name>
        <dbReference type="ChEBI" id="CHEBI:18420"/>
        <label>1</label>
    </ligand>
</feature>
<dbReference type="OrthoDB" id="9798107at2"/>
<dbReference type="Proteomes" id="UP000308697">
    <property type="component" value="Unassembled WGS sequence"/>
</dbReference>
<reference evidence="2 3" key="1">
    <citation type="submission" date="2019-04" db="EMBL/GenBank/DDBJ databases">
        <title>Streptomyces piniterrae sp. nov., a heliquinomycin-producing actinomycete isolated from rhizosphere soil of Pinus yunnanensis.</title>
        <authorList>
            <person name="Zhuang X."/>
            <person name="Zhao J."/>
        </authorList>
    </citation>
    <scope>NUCLEOTIDE SEQUENCE [LARGE SCALE GENOMIC DNA]</scope>
    <source>
        <strain evidence="3">jys28</strain>
    </source>
</reference>
<name>A0A4U0N8C8_9ACTN</name>
<dbReference type="GO" id="GO:0016787">
    <property type="term" value="F:hydrolase activity"/>
    <property type="evidence" value="ECO:0007669"/>
    <property type="project" value="UniProtKB-KW"/>
</dbReference>
<dbReference type="PANTHER" id="PTHR16222">
    <property type="entry name" value="ADP-RIBOSYLGLYCOHYDROLASE"/>
    <property type="match status" value="1"/>
</dbReference>
<feature type="binding site" evidence="1">
    <location>
        <position position="85"/>
    </location>
    <ligand>
        <name>Mg(2+)</name>
        <dbReference type="ChEBI" id="CHEBI:18420"/>
        <label>1</label>
    </ligand>
</feature>
<comment type="caution">
    <text evidence="2">The sequence shown here is derived from an EMBL/GenBank/DDBJ whole genome shotgun (WGS) entry which is preliminary data.</text>
</comment>
<proteinExistence type="predicted"/>